<evidence type="ECO:0000313" key="3">
    <source>
        <dbReference type="EMBL" id="RDI37582.1"/>
    </source>
</evidence>
<accession>A0A370G1G7</accession>
<keyword evidence="1" id="KW-0464">Manganese</keyword>
<keyword evidence="4" id="KW-1185">Reference proteome</keyword>
<evidence type="ECO:0000313" key="4">
    <source>
        <dbReference type="Proteomes" id="UP000254720"/>
    </source>
</evidence>
<organism evidence="3 4">
    <name type="scientific">Aquicella lusitana</name>
    <dbReference type="NCBI Taxonomy" id="254246"/>
    <lineage>
        <taxon>Bacteria</taxon>
        <taxon>Pseudomonadati</taxon>
        <taxon>Pseudomonadota</taxon>
        <taxon>Gammaproteobacteria</taxon>
        <taxon>Legionellales</taxon>
        <taxon>Coxiellaceae</taxon>
        <taxon>Aquicella</taxon>
    </lineage>
</organism>
<dbReference type="AlphaFoldDB" id="A0A370G1G7"/>
<dbReference type="InterPro" id="IPR050073">
    <property type="entry name" value="2-IPM_HCS-like"/>
</dbReference>
<dbReference type="InterPro" id="IPR013785">
    <property type="entry name" value="Aldolase_TIM"/>
</dbReference>
<dbReference type="RefSeq" id="WP_114835411.1">
    <property type="nucleotide sequence ID" value="NZ_LR699114.1"/>
</dbReference>
<dbReference type="InterPro" id="IPR000891">
    <property type="entry name" value="PYR_CT"/>
</dbReference>
<gene>
    <name evidence="3" type="ORF">C8D86_1374</name>
</gene>
<dbReference type="PROSITE" id="PS50991">
    <property type="entry name" value="PYR_CT"/>
    <property type="match status" value="1"/>
</dbReference>
<proteinExistence type="predicted"/>
<dbReference type="PANTHER" id="PTHR10277:SF9">
    <property type="entry name" value="2-ISOPROPYLMALATE SYNTHASE 1, CHLOROPLASTIC-RELATED"/>
    <property type="match status" value="1"/>
</dbReference>
<reference evidence="3 4" key="1">
    <citation type="submission" date="2018-07" db="EMBL/GenBank/DDBJ databases">
        <title>Genomic Encyclopedia of Type Strains, Phase IV (KMG-IV): sequencing the most valuable type-strain genomes for metagenomic binning, comparative biology and taxonomic classification.</title>
        <authorList>
            <person name="Goeker M."/>
        </authorList>
    </citation>
    <scope>NUCLEOTIDE SEQUENCE [LARGE SCALE GENOMIC DNA]</scope>
    <source>
        <strain evidence="3 4">DSM 16500</strain>
    </source>
</reference>
<dbReference type="OrthoDB" id="9803573at2"/>
<feature type="domain" description="Pyruvate carboxyltransferase" evidence="2">
    <location>
        <begin position="22"/>
        <end position="271"/>
    </location>
</feature>
<sequence length="334" mass="37420">MRKHHEAIGDEIDSGIAMKNNIKLLDVTLRDGGYKTNFHFSSGVVRDILTLLDQSGVRYIEVGYRNGPLKPIANMGQTATCDRNYLEYCKKWIQHAKLTVILHPKNIQRHDLEEMQDCGVNAVRICFPAKQPTLGFQTIEMASQYNFEVFANITRVSHFNREQIRTWVTDLAKTGVKAIYLADSNGSLTPDDVDHLYSYLQEKCHVPFGFHAHDNLFLAQANAVAAIKNGVQFIDASLFGFGKGSGNLRTEGIVSFLHAGGNRQYDFSRLMEAANYVKQNLHDTQNDFSTKDIILGIFDLSQDDAANLGSFVDTSDYYSRASQYLRSAKSVCGA</sequence>
<dbReference type="EMBL" id="QQAX01000037">
    <property type="protein sequence ID" value="RDI37582.1"/>
    <property type="molecule type" value="Genomic_DNA"/>
</dbReference>
<comment type="caution">
    <text evidence="3">The sequence shown here is derived from an EMBL/GenBank/DDBJ whole genome shotgun (WGS) entry which is preliminary data.</text>
</comment>
<evidence type="ECO:0000256" key="1">
    <source>
        <dbReference type="ARBA" id="ARBA00023211"/>
    </source>
</evidence>
<protein>
    <submittedName>
        <fullName evidence="3">4-hydroxy 2-oxovalerate aldolase</fullName>
    </submittedName>
</protein>
<name>A0A370G1G7_9COXI</name>
<dbReference type="GO" id="GO:0009098">
    <property type="term" value="P:L-leucine biosynthetic process"/>
    <property type="evidence" value="ECO:0007669"/>
    <property type="project" value="TreeGrafter"/>
</dbReference>
<dbReference type="PANTHER" id="PTHR10277">
    <property type="entry name" value="HOMOCITRATE SYNTHASE-RELATED"/>
    <property type="match status" value="1"/>
</dbReference>
<dbReference type="Gene3D" id="3.20.20.70">
    <property type="entry name" value="Aldolase class I"/>
    <property type="match status" value="1"/>
</dbReference>
<dbReference type="Pfam" id="PF00682">
    <property type="entry name" value="HMGL-like"/>
    <property type="match status" value="1"/>
</dbReference>
<dbReference type="Proteomes" id="UP000254720">
    <property type="component" value="Unassembled WGS sequence"/>
</dbReference>
<evidence type="ECO:0000259" key="2">
    <source>
        <dbReference type="PROSITE" id="PS50991"/>
    </source>
</evidence>
<dbReference type="SUPFAM" id="SSF51569">
    <property type="entry name" value="Aldolase"/>
    <property type="match status" value="1"/>
</dbReference>
<dbReference type="GO" id="GO:0003852">
    <property type="term" value="F:2-isopropylmalate synthase activity"/>
    <property type="evidence" value="ECO:0007669"/>
    <property type="project" value="TreeGrafter"/>
</dbReference>